<dbReference type="WBParaSite" id="MhA1_Contig1371.frz3.gene13">
    <property type="protein sequence ID" value="MhA1_Contig1371.frz3.gene13"/>
    <property type="gene ID" value="MhA1_Contig1371.frz3.gene13"/>
</dbReference>
<evidence type="ECO:0000256" key="4">
    <source>
        <dbReference type="ARBA" id="ARBA00022685"/>
    </source>
</evidence>
<keyword evidence="6" id="KW-0527">Neuropeptide</keyword>
<evidence type="ECO:0000256" key="3">
    <source>
        <dbReference type="ARBA" id="ARBA00022525"/>
    </source>
</evidence>
<comment type="similarity">
    <text evidence="2">Belongs to the FARP (FMRFamide related peptide) family.</text>
</comment>
<protein>
    <submittedName>
        <fullName evidence="8">Uncharacterized protein</fullName>
    </submittedName>
</protein>
<dbReference type="GO" id="GO:0007218">
    <property type="term" value="P:neuropeptide signaling pathway"/>
    <property type="evidence" value="ECO:0007669"/>
    <property type="project" value="UniProtKB-KW"/>
</dbReference>
<evidence type="ECO:0000256" key="1">
    <source>
        <dbReference type="ARBA" id="ARBA00004613"/>
    </source>
</evidence>
<sequence>MMRQFIIPFSSHSIYSTQTLLTAVALPSLFFLVAAFPSHKGIYDSVELSSSEMQSGKRMSPFISYQPWSYMKRAPTAPIIRFGKRSNWEELIERENKEKINEENNLQQKRSFNSAPLIRFGRRLNNAPLIRFGRSWKGNEEEKYNE</sequence>
<dbReference type="GO" id="GO:0005576">
    <property type="term" value="C:extracellular region"/>
    <property type="evidence" value="ECO:0007669"/>
    <property type="project" value="UniProtKB-SubCell"/>
</dbReference>
<name>A0A1I8B4G7_MELHA</name>
<proteinExistence type="inferred from homology"/>
<keyword evidence="3" id="KW-0964">Secreted</keyword>
<dbReference type="AlphaFoldDB" id="A0A1I8B4G7"/>
<comment type="subcellular location">
    <subcellularLocation>
        <location evidence="1">Secreted</location>
    </subcellularLocation>
</comment>
<accession>A0A1I8B4G7</accession>
<evidence type="ECO:0000256" key="2">
    <source>
        <dbReference type="ARBA" id="ARBA00006356"/>
    </source>
</evidence>
<dbReference type="Pfam" id="PF01581">
    <property type="entry name" value="FARP"/>
    <property type="match status" value="2"/>
</dbReference>
<keyword evidence="5" id="KW-0027">Amidation</keyword>
<reference evidence="8" key="1">
    <citation type="submission" date="2016-11" db="UniProtKB">
        <authorList>
            <consortium name="WormBaseParasite"/>
        </authorList>
    </citation>
    <scope>IDENTIFICATION</scope>
</reference>
<evidence type="ECO:0000313" key="7">
    <source>
        <dbReference type="Proteomes" id="UP000095281"/>
    </source>
</evidence>
<dbReference type="InterPro" id="IPR002544">
    <property type="entry name" value="FMRFamid-related_peptide-like"/>
</dbReference>
<evidence type="ECO:0000313" key="8">
    <source>
        <dbReference type="WBParaSite" id="MhA1_Contig1371.frz3.gene13"/>
    </source>
</evidence>
<dbReference type="Proteomes" id="UP000095281">
    <property type="component" value="Unplaced"/>
</dbReference>
<keyword evidence="4" id="KW-0165">Cleavage on pair of basic residues</keyword>
<evidence type="ECO:0000256" key="6">
    <source>
        <dbReference type="ARBA" id="ARBA00023320"/>
    </source>
</evidence>
<evidence type="ECO:0000256" key="5">
    <source>
        <dbReference type="ARBA" id="ARBA00022815"/>
    </source>
</evidence>
<keyword evidence="7" id="KW-1185">Reference proteome</keyword>
<organism evidence="7 8">
    <name type="scientific">Meloidogyne hapla</name>
    <name type="common">Root-knot nematode worm</name>
    <dbReference type="NCBI Taxonomy" id="6305"/>
    <lineage>
        <taxon>Eukaryota</taxon>
        <taxon>Metazoa</taxon>
        <taxon>Ecdysozoa</taxon>
        <taxon>Nematoda</taxon>
        <taxon>Chromadorea</taxon>
        <taxon>Rhabditida</taxon>
        <taxon>Tylenchina</taxon>
        <taxon>Tylenchomorpha</taxon>
        <taxon>Tylenchoidea</taxon>
        <taxon>Meloidogynidae</taxon>
        <taxon>Meloidogyninae</taxon>
        <taxon>Meloidogyne</taxon>
    </lineage>
</organism>